<dbReference type="GO" id="GO:0005524">
    <property type="term" value="F:ATP binding"/>
    <property type="evidence" value="ECO:0007669"/>
    <property type="project" value="UniProtKB-KW"/>
</dbReference>
<dbReference type="PANTHER" id="PTHR42759">
    <property type="entry name" value="MOXR FAMILY PROTEIN"/>
    <property type="match status" value="1"/>
</dbReference>
<dbReference type="InterPro" id="IPR050764">
    <property type="entry name" value="CbbQ/NirQ/NorQ/GpvN"/>
</dbReference>
<dbReference type="InterPro" id="IPR003593">
    <property type="entry name" value="AAA+_ATPase"/>
</dbReference>
<organism evidence="5 6">
    <name type="scientific">Rubripirellula amarantea</name>
    <dbReference type="NCBI Taxonomy" id="2527999"/>
    <lineage>
        <taxon>Bacteria</taxon>
        <taxon>Pseudomonadati</taxon>
        <taxon>Planctomycetota</taxon>
        <taxon>Planctomycetia</taxon>
        <taxon>Pirellulales</taxon>
        <taxon>Pirellulaceae</taxon>
        <taxon>Rubripirellula</taxon>
    </lineage>
</organism>
<dbReference type="GO" id="GO:0016887">
    <property type="term" value="F:ATP hydrolysis activity"/>
    <property type="evidence" value="ECO:0007669"/>
    <property type="project" value="InterPro"/>
</dbReference>
<dbReference type="FunFam" id="3.40.50.300:FF:000640">
    <property type="entry name" value="MoxR family ATPase"/>
    <property type="match status" value="1"/>
</dbReference>
<keyword evidence="6" id="KW-1185">Reference proteome</keyword>
<feature type="domain" description="AAA+ ATPase" evidence="4">
    <location>
        <begin position="92"/>
        <end position="233"/>
    </location>
</feature>
<name>A0A5C5WTD0_9BACT</name>
<protein>
    <submittedName>
        <fullName evidence="5">ATPase RavA</fullName>
    </submittedName>
</protein>
<dbReference type="EMBL" id="SJPI01000001">
    <property type="protein sequence ID" value="TWT54184.1"/>
    <property type="molecule type" value="Genomic_DNA"/>
</dbReference>
<dbReference type="PANTHER" id="PTHR42759:SF5">
    <property type="entry name" value="METHANOL DEHYDROGENASE REGULATOR"/>
    <property type="match status" value="1"/>
</dbReference>
<reference evidence="5 6" key="1">
    <citation type="submission" date="2019-02" db="EMBL/GenBank/DDBJ databases">
        <title>Deep-cultivation of Planctomycetes and their phenomic and genomic characterization uncovers novel biology.</title>
        <authorList>
            <person name="Wiegand S."/>
            <person name="Jogler M."/>
            <person name="Boedeker C."/>
            <person name="Pinto D."/>
            <person name="Vollmers J."/>
            <person name="Rivas-Marin E."/>
            <person name="Kohn T."/>
            <person name="Peeters S.H."/>
            <person name="Heuer A."/>
            <person name="Rast P."/>
            <person name="Oberbeckmann S."/>
            <person name="Bunk B."/>
            <person name="Jeske O."/>
            <person name="Meyerdierks A."/>
            <person name="Storesund J.E."/>
            <person name="Kallscheuer N."/>
            <person name="Luecker S."/>
            <person name="Lage O.M."/>
            <person name="Pohl T."/>
            <person name="Merkel B.J."/>
            <person name="Hornburger P."/>
            <person name="Mueller R.-W."/>
            <person name="Bruemmer F."/>
            <person name="Labrenz M."/>
            <person name="Spormann A.M."/>
            <person name="Op Den Camp H."/>
            <person name="Overmann J."/>
            <person name="Amann R."/>
            <person name="Jetten M.S.M."/>
            <person name="Mascher T."/>
            <person name="Medema M.H."/>
            <person name="Devos D.P."/>
            <person name="Kaster A.-K."/>
            <person name="Ovreas L."/>
            <person name="Rohde M."/>
            <person name="Galperin M.Y."/>
            <person name="Jogler C."/>
        </authorList>
    </citation>
    <scope>NUCLEOTIDE SEQUENCE [LARGE SCALE GENOMIC DNA]</scope>
    <source>
        <strain evidence="5 6">Pla22</strain>
    </source>
</reference>
<dbReference type="Gene3D" id="1.10.8.80">
    <property type="entry name" value="Magnesium chelatase subunit I, C-Terminal domain"/>
    <property type="match status" value="1"/>
</dbReference>
<dbReference type="SUPFAM" id="SSF52540">
    <property type="entry name" value="P-loop containing nucleoside triphosphate hydrolases"/>
    <property type="match status" value="1"/>
</dbReference>
<dbReference type="InterPro" id="IPR027417">
    <property type="entry name" value="P-loop_NTPase"/>
</dbReference>
<comment type="similarity">
    <text evidence="3">Belongs to the MoxR family.</text>
</comment>
<keyword evidence="2" id="KW-0067">ATP-binding</keyword>
<dbReference type="Gene3D" id="3.40.50.300">
    <property type="entry name" value="P-loop containing nucleotide triphosphate hydrolases"/>
    <property type="match status" value="1"/>
</dbReference>
<dbReference type="InterPro" id="IPR041628">
    <property type="entry name" value="ChlI/MoxR_AAA_lid"/>
</dbReference>
<dbReference type="Proteomes" id="UP000316598">
    <property type="component" value="Unassembled WGS sequence"/>
</dbReference>
<comment type="caution">
    <text evidence="5">The sequence shown here is derived from an EMBL/GenBank/DDBJ whole genome shotgun (WGS) entry which is preliminary data.</text>
</comment>
<evidence type="ECO:0000313" key="6">
    <source>
        <dbReference type="Proteomes" id="UP000316598"/>
    </source>
</evidence>
<evidence type="ECO:0000259" key="4">
    <source>
        <dbReference type="SMART" id="SM00382"/>
    </source>
</evidence>
<sequence length="372" mass="40889">MPEPNCDLGSTDFGISDSQKPSLRLFQRLLTLTSPAKPSPPAASADPHLAARSVAEDAAMVSDLAKRIIANVETAIVGKRKQLVLSLVTWLSGGHVLLEDVPGVAKTMLARALARSVGCKFKRVQCTPDLLPTDVTGTSIFNQKTSEFEFRPGPVFTQILLADEINRATPRTQASLLEAMAEARVTVDGTTHKLEPPFIVIATQNPVDHEGTFPLPEAQLDRFMMRFTLGYPTMEEELRMLEMLQHVHPVDTIKPVAKASEIAAAQIAIKRVHVDPRLRQYLLQIVAQTRTHEDLALGGSPRASIALFRCSQAMAAIRGRSYVLPDDLKKIIAPVMNHRVILRPESRLRKVTTERVLDQIVNEIAVPTIDAS</sequence>
<dbReference type="InterPro" id="IPR011703">
    <property type="entry name" value="ATPase_AAA-3"/>
</dbReference>
<evidence type="ECO:0000256" key="3">
    <source>
        <dbReference type="ARBA" id="ARBA00061607"/>
    </source>
</evidence>
<evidence type="ECO:0000313" key="5">
    <source>
        <dbReference type="EMBL" id="TWT54184.1"/>
    </source>
</evidence>
<dbReference type="SMART" id="SM00382">
    <property type="entry name" value="AAA"/>
    <property type="match status" value="1"/>
</dbReference>
<accession>A0A5C5WTD0</accession>
<dbReference type="PIRSF" id="PIRSF002849">
    <property type="entry name" value="AAA_ATPase_chaperone_MoxR_prd"/>
    <property type="match status" value="1"/>
</dbReference>
<dbReference type="AlphaFoldDB" id="A0A5C5WTD0"/>
<dbReference type="Pfam" id="PF07726">
    <property type="entry name" value="AAA_3"/>
    <property type="match status" value="1"/>
</dbReference>
<dbReference type="Pfam" id="PF17863">
    <property type="entry name" value="AAA_lid_2"/>
    <property type="match status" value="1"/>
</dbReference>
<evidence type="ECO:0000256" key="1">
    <source>
        <dbReference type="ARBA" id="ARBA00022741"/>
    </source>
</evidence>
<keyword evidence="1" id="KW-0547">Nucleotide-binding</keyword>
<proteinExistence type="inferred from homology"/>
<gene>
    <name evidence="5" type="primary">ravA_2</name>
    <name evidence="5" type="ORF">Pla22_18190</name>
</gene>
<dbReference type="CDD" id="cd00009">
    <property type="entry name" value="AAA"/>
    <property type="match status" value="1"/>
</dbReference>
<evidence type="ECO:0000256" key="2">
    <source>
        <dbReference type="ARBA" id="ARBA00022840"/>
    </source>
</evidence>